<dbReference type="AlphaFoldDB" id="A0A4R3JYL6"/>
<dbReference type="NCBIfam" id="NF001237">
    <property type="entry name" value="PRK00207.1"/>
    <property type="match status" value="1"/>
</dbReference>
<dbReference type="PANTHER" id="PTHR34874">
    <property type="entry name" value="PROTEIN YCHN"/>
    <property type="match status" value="1"/>
</dbReference>
<comment type="similarity">
    <text evidence="2">Belongs to the DsrE/TusD family.</text>
</comment>
<dbReference type="Pfam" id="PF02635">
    <property type="entry name" value="DsrE"/>
    <property type="match status" value="1"/>
</dbReference>
<sequence>MKFGILVNEGPYNHQATDSAYQFAKAAIEKGHTVPRVFFYHDGVYNSTKLTEPPQDDRNIVARWSKLAEDHKVDLVVCVAAGLRRGIKDEVLAPGFRISGLGQLVEAGIQYDRLVTFGD</sequence>
<dbReference type="GO" id="GO:0097163">
    <property type="term" value="F:sulfur carrier activity"/>
    <property type="evidence" value="ECO:0007669"/>
    <property type="project" value="TreeGrafter"/>
</dbReference>
<evidence type="ECO:0000313" key="6">
    <source>
        <dbReference type="Proteomes" id="UP000295135"/>
    </source>
</evidence>
<keyword evidence="4" id="KW-0808">Transferase</keyword>
<evidence type="ECO:0000256" key="4">
    <source>
        <dbReference type="ARBA" id="ARBA00022679"/>
    </source>
</evidence>
<dbReference type="Proteomes" id="UP000295135">
    <property type="component" value="Unassembled WGS sequence"/>
</dbReference>
<organism evidence="5 6">
    <name type="scientific">Sulfuritortus calidifontis</name>
    <dbReference type="NCBI Taxonomy" id="1914471"/>
    <lineage>
        <taxon>Bacteria</taxon>
        <taxon>Pseudomonadati</taxon>
        <taxon>Pseudomonadota</taxon>
        <taxon>Betaproteobacteria</taxon>
        <taxon>Nitrosomonadales</taxon>
        <taxon>Thiobacillaceae</taxon>
        <taxon>Sulfuritortus</taxon>
    </lineage>
</organism>
<dbReference type="InterPro" id="IPR017463">
    <property type="entry name" value="Sulphur_relay_TusD/DsrE"/>
</dbReference>
<dbReference type="PANTHER" id="PTHR34874:SF3">
    <property type="entry name" value="SULFURTRANSFERASE TUSD"/>
    <property type="match status" value="1"/>
</dbReference>
<keyword evidence="6" id="KW-1185">Reference proteome</keyword>
<keyword evidence="3" id="KW-0963">Cytoplasm</keyword>
<proteinExistence type="inferred from homology"/>
<dbReference type="EMBL" id="SLZY01000001">
    <property type="protein sequence ID" value="TCS73868.1"/>
    <property type="molecule type" value="Genomic_DNA"/>
</dbReference>
<evidence type="ECO:0000313" key="5">
    <source>
        <dbReference type="EMBL" id="TCS73868.1"/>
    </source>
</evidence>
<dbReference type="GO" id="GO:0016783">
    <property type="term" value="F:sulfurtransferase activity"/>
    <property type="evidence" value="ECO:0007669"/>
    <property type="project" value="InterPro"/>
</dbReference>
<dbReference type="InterPro" id="IPR003787">
    <property type="entry name" value="Sulphur_relay_DsrE/F-like"/>
</dbReference>
<dbReference type="GO" id="GO:0002143">
    <property type="term" value="P:tRNA wobble position uridine thiolation"/>
    <property type="evidence" value="ECO:0007669"/>
    <property type="project" value="TreeGrafter"/>
</dbReference>
<evidence type="ECO:0000256" key="1">
    <source>
        <dbReference type="ARBA" id="ARBA00004496"/>
    </source>
</evidence>
<comment type="subcellular location">
    <subcellularLocation>
        <location evidence="1">Cytoplasm</location>
    </subcellularLocation>
</comment>
<name>A0A4R3JYL6_9PROT</name>
<dbReference type="FunFam" id="3.40.1260.10:FF:000001">
    <property type="entry name" value="Sulfurtransferase TusD"/>
    <property type="match status" value="1"/>
</dbReference>
<reference evidence="5 6" key="1">
    <citation type="submission" date="2019-03" db="EMBL/GenBank/DDBJ databases">
        <title>Genomic Encyclopedia of Type Strains, Phase IV (KMG-IV): sequencing the most valuable type-strain genomes for metagenomic binning, comparative biology and taxonomic classification.</title>
        <authorList>
            <person name="Goeker M."/>
        </authorList>
    </citation>
    <scope>NUCLEOTIDE SEQUENCE [LARGE SCALE GENOMIC DNA]</scope>
    <source>
        <strain evidence="5 6">DSM 103923</strain>
    </source>
</reference>
<accession>A0A4R3JYL6</accession>
<protein>
    <submittedName>
        <fullName evidence="5">tRNA 2-thiouridine synthesizing protein D</fullName>
    </submittedName>
</protein>
<dbReference type="GO" id="GO:1990228">
    <property type="term" value="C:sulfurtransferase complex"/>
    <property type="evidence" value="ECO:0007669"/>
    <property type="project" value="TreeGrafter"/>
</dbReference>
<dbReference type="InterPro" id="IPR027396">
    <property type="entry name" value="DsrEFH-like"/>
</dbReference>
<dbReference type="OrthoDB" id="9787483at2"/>
<comment type="caution">
    <text evidence="5">The sequence shown here is derived from an EMBL/GenBank/DDBJ whole genome shotgun (WGS) entry which is preliminary data.</text>
</comment>
<dbReference type="Gene3D" id="3.40.1260.10">
    <property type="entry name" value="DsrEFH-like"/>
    <property type="match status" value="1"/>
</dbReference>
<dbReference type="SUPFAM" id="SSF75169">
    <property type="entry name" value="DsrEFH-like"/>
    <property type="match status" value="1"/>
</dbReference>
<evidence type="ECO:0000256" key="2">
    <source>
        <dbReference type="ARBA" id="ARBA00007067"/>
    </source>
</evidence>
<dbReference type="NCBIfam" id="TIGR03012">
    <property type="entry name" value="sulf_tusD_dsrE"/>
    <property type="match status" value="1"/>
</dbReference>
<gene>
    <name evidence="5" type="ORF">EDC61_10190</name>
</gene>
<dbReference type="RefSeq" id="WP_126459725.1">
    <property type="nucleotide sequence ID" value="NZ_AP018721.1"/>
</dbReference>
<evidence type="ECO:0000256" key="3">
    <source>
        <dbReference type="ARBA" id="ARBA00022490"/>
    </source>
</evidence>